<dbReference type="Proteomes" id="UP000053875">
    <property type="component" value="Unassembled WGS sequence"/>
</dbReference>
<keyword evidence="3" id="KW-0677">Repeat</keyword>
<reference evidence="7 8" key="1">
    <citation type="submission" date="2014-04" db="EMBL/GenBank/DDBJ databases">
        <title>Genome evolution of avian class.</title>
        <authorList>
            <person name="Zhang G."/>
            <person name="Li C."/>
        </authorList>
    </citation>
    <scope>NUCLEOTIDE SEQUENCE [LARGE SCALE GENOMIC DNA]</scope>
    <source>
        <strain evidence="7">BGI_N307</strain>
    </source>
</reference>
<dbReference type="InterPro" id="IPR014743">
    <property type="entry name" value="Cl-channel_core"/>
</dbReference>
<evidence type="ECO:0000256" key="5">
    <source>
        <dbReference type="ARBA" id="ARBA00023122"/>
    </source>
</evidence>
<dbReference type="AlphaFoldDB" id="A0A093ISQ9"/>
<dbReference type="InterPro" id="IPR051280">
    <property type="entry name" value="Cl-channel/antiporter"/>
</dbReference>
<evidence type="ECO:0000313" key="8">
    <source>
        <dbReference type="Proteomes" id="UP000053875"/>
    </source>
</evidence>
<dbReference type="PANTHER" id="PTHR11689">
    <property type="entry name" value="CHLORIDE CHANNEL PROTEIN CLC FAMILY MEMBER"/>
    <property type="match status" value="1"/>
</dbReference>
<evidence type="ECO:0000256" key="3">
    <source>
        <dbReference type="ARBA" id="ARBA00022737"/>
    </source>
</evidence>
<evidence type="ECO:0000256" key="1">
    <source>
        <dbReference type="ARBA" id="ARBA00004141"/>
    </source>
</evidence>
<feature type="non-terminal residue" evidence="7">
    <location>
        <position position="1"/>
    </location>
</feature>
<proteinExistence type="predicted"/>
<sequence>WTAGSAAASGLVIPVLYRGALHGRTTGLILSSIVGVQANEYRAWIDPGLSAAIGAASFLNGVSGPTLSLTVIMVS</sequence>
<keyword evidence="8" id="KW-1185">Reference proteome</keyword>
<name>A0A093ISQ9_DRYPU</name>
<evidence type="ECO:0000256" key="2">
    <source>
        <dbReference type="ARBA" id="ARBA00022692"/>
    </source>
</evidence>
<gene>
    <name evidence="7" type="ORF">N307_02292</name>
</gene>
<keyword evidence="2" id="KW-0812">Transmembrane</keyword>
<keyword evidence="5" id="KW-0129">CBS domain</keyword>
<dbReference type="Gene3D" id="1.10.3080.10">
    <property type="entry name" value="Clc chloride channel"/>
    <property type="match status" value="1"/>
</dbReference>
<evidence type="ECO:0000313" key="7">
    <source>
        <dbReference type="EMBL" id="KFV69736.1"/>
    </source>
</evidence>
<dbReference type="EMBL" id="KL216473">
    <property type="protein sequence ID" value="KFV69736.1"/>
    <property type="molecule type" value="Genomic_DNA"/>
</dbReference>
<dbReference type="Pfam" id="PF00654">
    <property type="entry name" value="Voltage_CLC"/>
    <property type="match status" value="1"/>
</dbReference>
<dbReference type="PANTHER" id="PTHR11689:SF89">
    <property type="entry name" value="CHLORIDE CHANNEL PROTEIN"/>
    <property type="match status" value="1"/>
</dbReference>
<dbReference type="PRINTS" id="PR00762">
    <property type="entry name" value="CLCHANNEL"/>
</dbReference>
<accession>A0A093ISQ9</accession>
<organism evidence="7 8">
    <name type="scientific">Dryobates pubescens</name>
    <name type="common">Downy woodpecker</name>
    <name type="synonym">Picoides pubescens</name>
    <dbReference type="NCBI Taxonomy" id="118200"/>
    <lineage>
        <taxon>Eukaryota</taxon>
        <taxon>Metazoa</taxon>
        <taxon>Chordata</taxon>
        <taxon>Craniata</taxon>
        <taxon>Vertebrata</taxon>
        <taxon>Euteleostomi</taxon>
        <taxon>Archelosauria</taxon>
        <taxon>Archosauria</taxon>
        <taxon>Dinosauria</taxon>
        <taxon>Saurischia</taxon>
        <taxon>Theropoda</taxon>
        <taxon>Coelurosauria</taxon>
        <taxon>Aves</taxon>
        <taxon>Neognathae</taxon>
        <taxon>Neoaves</taxon>
        <taxon>Telluraves</taxon>
        <taxon>Coraciimorphae</taxon>
        <taxon>Piciformes</taxon>
        <taxon>Picidae</taxon>
        <taxon>Dryobates</taxon>
    </lineage>
</organism>
<dbReference type="SUPFAM" id="SSF81340">
    <property type="entry name" value="Clc chloride channel"/>
    <property type="match status" value="1"/>
</dbReference>
<feature type="non-terminal residue" evidence="7">
    <location>
        <position position="75"/>
    </location>
</feature>
<keyword evidence="6" id="KW-0472">Membrane</keyword>
<evidence type="ECO:0000256" key="4">
    <source>
        <dbReference type="ARBA" id="ARBA00022989"/>
    </source>
</evidence>
<dbReference type="STRING" id="118200.A0A093ISQ9"/>
<comment type="subcellular location">
    <subcellularLocation>
        <location evidence="1">Membrane</location>
        <topology evidence="1">Multi-pass membrane protein</topology>
    </subcellularLocation>
</comment>
<dbReference type="InterPro" id="IPR001807">
    <property type="entry name" value="ClC"/>
</dbReference>
<evidence type="ECO:0000256" key="6">
    <source>
        <dbReference type="ARBA" id="ARBA00023136"/>
    </source>
</evidence>
<dbReference type="GO" id="GO:0016020">
    <property type="term" value="C:membrane"/>
    <property type="evidence" value="ECO:0007669"/>
    <property type="project" value="UniProtKB-SubCell"/>
</dbReference>
<keyword evidence="4" id="KW-1133">Transmembrane helix</keyword>
<protein>
    <submittedName>
        <fullName evidence="7">Chloride channel protein D</fullName>
    </submittedName>
</protein>
<dbReference type="GO" id="GO:0015108">
    <property type="term" value="F:chloride transmembrane transporter activity"/>
    <property type="evidence" value="ECO:0007669"/>
    <property type="project" value="InterPro"/>
</dbReference>